<dbReference type="PANTHER" id="PTHR35282">
    <property type="entry name" value="F5D14.24 PROTEIN"/>
    <property type="match status" value="1"/>
</dbReference>
<dbReference type="InterPro" id="IPR049198">
    <property type="entry name" value="DUF6865"/>
</dbReference>
<proteinExistence type="predicted"/>
<keyword evidence="2" id="KW-1185">Reference proteome</keyword>
<dbReference type="AlphaFoldDB" id="A0A822XDB2"/>
<evidence type="ECO:0000313" key="2">
    <source>
        <dbReference type="Proteomes" id="UP000607653"/>
    </source>
</evidence>
<gene>
    <name evidence="1" type="ORF">HUJ06_019640</name>
</gene>
<dbReference type="EMBL" id="DUZY01000001">
    <property type="protein sequence ID" value="DAD18177.1"/>
    <property type="molecule type" value="Genomic_DNA"/>
</dbReference>
<dbReference type="Proteomes" id="UP000607653">
    <property type="component" value="Unassembled WGS sequence"/>
</dbReference>
<protein>
    <submittedName>
        <fullName evidence="1">Uncharacterized protein</fullName>
    </submittedName>
</protein>
<comment type="caution">
    <text evidence="1">The sequence shown here is derived from an EMBL/GenBank/DDBJ whole genome shotgun (WGS) entry which is preliminary data.</text>
</comment>
<evidence type="ECO:0000313" key="1">
    <source>
        <dbReference type="EMBL" id="DAD18177.1"/>
    </source>
</evidence>
<reference evidence="1 2" key="1">
    <citation type="journal article" date="2020" name="Mol. Biol. Evol.">
        <title>Distinct Expression and Methylation Patterns for Genes with Different Fates following a Single Whole-Genome Duplication in Flowering Plants.</title>
        <authorList>
            <person name="Shi T."/>
            <person name="Rahmani R.S."/>
            <person name="Gugger P.F."/>
            <person name="Wang M."/>
            <person name="Li H."/>
            <person name="Zhang Y."/>
            <person name="Li Z."/>
            <person name="Wang Q."/>
            <person name="Van de Peer Y."/>
            <person name="Marchal K."/>
            <person name="Chen J."/>
        </authorList>
    </citation>
    <scope>NUCLEOTIDE SEQUENCE [LARGE SCALE GENOMIC DNA]</scope>
    <source>
        <tissue evidence="1">Leaf</tissue>
    </source>
</reference>
<name>A0A822XDB2_NELNU</name>
<organism evidence="1 2">
    <name type="scientific">Nelumbo nucifera</name>
    <name type="common">Sacred lotus</name>
    <dbReference type="NCBI Taxonomy" id="4432"/>
    <lineage>
        <taxon>Eukaryota</taxon>
        <taxon>Viridiplantae</taxon>
        <taxon>Streptophyta</taxon>
        <taxon>Embryophyta</taxon>
        <taxon>Tracheophyta</taxon>
        <taxon>Spermatophyta</taxon>
        <taxon>Magnoliopsida</taxon>
        <taxon>Proteales</taxon>
        <taxon>Nelumbonaceae</taxon>
        <taxon>Nelumbo</taxon>
    </lineage>
</organism>
<accession>A0A822XDB2</accession>
<sequence length="84" mass="9237">MDTQVPGKEVSQELARESLIAISQSIPDKVLVSELYSENLNNKNVVEVEESDGAEKYRSELISISYMQSPDIKTLPVALGNLQG</sequence>
<dbReference type="Pfam" id="PF21737">
    <property type="entry name" value="DUF6865"/>
    <property type="match status" value="1"/>
</dbReference>
<dbReference type="PANTHER" id="PTHR35282:SF2">
    <property type="entry name" value="F5D14.24 PROTEIN"/>
    <property type="match status" value="1"/>
</dbReference>